<organism evidence="3 5">
    <name type="scientific">Treponema rectale</name>
    <dbReference type="NCBI Taxonomy" id="744512"/>
    <lineage>
        <taxon>Bacteria</taxon>
        <taxon>Pseudomonadati</taxon>
        <taxon>Spirochaetota</taxon>
        <taxon>Spirochaetia</taxon>
        <taxon>Spirochaetales</taxon>
        <taxon>Treponemataceae</taxon>
        <taxon>Treponema</taxon>
    </lineage>
</organism>
<sequence>MTKKSCFLHTAGYVLMAVSIPLLLVVNGLQAKRYKALEREMEAVKEKTVELIEENKKLNTDISVLASSERIEDKAVNEYGLHKAKTEETYRINVKNGEVE</sequence>
<evidence type="ECO:0000256" key="2">
    <source>
        <dbReference type="SAM" id="Phobius"/>
    </source>
</evidence>
<feature type="transmembrane region" description="Helical" evidence="2">
    <location>
        <begin position="12"/>
        <end position="29"/>
    </location>
</feature>
<keyword evidence="5" id="KW-1185">Reference proteome</keyword>
<evidence type="ECO:0000256" key="1">
    <source>
        <dbReference type="SAM" id="Coils"/>
    </source>
</evidence>
<evidence type="ECO:0000313" key="6">
    <source>
        <dbReference type="Proteomes" id="UP000593591"/>
    </source>
</evidence>
<dbReference type="KEGG" id="trc:DYE49_07455"/>
<reference evidence="3 5" key="2">
    <citation type="submission" date="2020-08" db="EMBL/GenBank/DDBJ databases">
        <title>Genomic Encyclopedia of Type Strains, Phase IV (KMG-IV): sequencing the most valuable type-strain genomes for metagenomic binning, comparative biology and taxonomic classification.</title>
        <authorList>
            <person name="Goeker M."/>
        </authorList>
    </citation>
    <scope>NUCLEOTIDE SEQUENCE [LARGE SCALE GENOMIC DNA]</scope>
    <source>
        <strain evidence="3 5">DSM 103679</strain>
    </source>
</reference>
<proteinExistence type="predicted"/>
<keyword evidence="2" id="KW-1133">Transmembrane helix</keyword>
<keyword evidence="3" id="KW-0132">Cell division</keyword>
<dbReference type="EMBL" id="JACHFR010000001">
    <property type="protein sequence ID" value="MBB5217984.1"/>
    <property type="molecule type" value="Genomic_DNA"/>
</dbReference>
<reference evidence="4 6" key="1">
    <citation type="submission" date="2018-08" db="EMBL/GenBank/DDBJ databases">
        <title>The first complete genome of Treponema rectale (CHPAT), a commensal spirochete of the bovine rectum.</title>
        <authorList>
            <person name="Staton G.J."/>
            <person name="Clegg S.R."/>
            <person name="Carter S.D."/>
            <person name="Radford A.D."/>
            <person name="Darby A."/>
            <person name="Hall N."/>
            <person name="Birtles R.J."/>
            <person name="Evans N.J."/>
        </authorList>
    </citation>
    <scope>NUCLEOTIDE SEQUENCE [LARGE SCALE GENOMIC DNA]</scope>
    <source>
        <strain evidence="4 6">CHPA</strain>
    </source>
</reference>
<dbReference type="Proteomes" id="UP000593591">
    <property type="component" value="Chromosome"/>
</dbReference>
<accession>A0A840SAY7</accession>
<keyword evidence="2" id="KW-0472">Membrane</keyword>
<evidence type="ECO:0000313" key="5">
    <source>
        <dbReference type="Proteomes" id="UP000578697"/>
    </source>
</evidence>
<keyword evidence="3" id="KW-0131">Cell cycle</keyword>
<evidence type="ECO:0000313" key="4">
    <source>
        <dbReference type="EMBL" id="QOS40300.1"/>
    </source>
</evidence>
<dbReference type="EMBL" id="CP031517">
    <property type="protein sequence ID" value="QOS40300.1"/>
    <property type="molecule type" value="Genomic_DNA"/>
</dbReference>
<feature type="coiled-coil region" evidence="1">
    <location>
        <begin position="27"/>
        <end position="61"/>
    </location>
</feature>
<dbReference type="Pfam" id="PF04977">
    <property type="entry name" value="DivIC"/>
    <property type="match status" value="1"/>
</dbReference>
<dbReference type="RefSeq" id="WP_184651420.1">
    <property type="nucleotide sequence ID" value="NZ_JACHFR010000001.1"/>
</dbReference>
<dbReference type="AlphaFoldDB" id="A0A840SAY7"/>
<protein>
    <submittedName>
        <fullName evidence="3">Cell division protein FtsB</fullName>
    </submittedName>
    <submittedName>
        <fullName evidence="4">Cell division protein FtsL</fullName>
    </submittedName>
</protein>
<gene>
    <name evidence="4" type="ORF">DYE49_07455</name>
    <name evidence="3" type="ORF">HNP77_000328</name>
</gene>
<dbReference type="InterPro" id="IPR007060">
    <property type="entry name" value="FtsL/DivIC"/>
</dbReference>
<keyword evidence="2" id="KW-0812">Transmembrane</keyword>
<evidence type="ECO:0000313" key="3">
    <source>
        <dbReference type="EMBL" id="MBB5217984.1"/>
    </source>
</evidence>
<dbReference type="GO" id="GO:0051301">
    <property type="term" value="P:cell division"/>
    <property type="evidence" value="ECO:0007669"/>
    <property type="project" value="UniProtKB-KW"/>
</dbReference>
<keyword evidence="1" id="KW-0175">Coiled coil</keyword>
<name>A0A840SAY7_9SPIR</name>
<dbReference type="Proteomes" id="UP000578697">
    <property type="component" value="Unassembled WGS sequence"/>
</dbReference>